<comment type="caution">
    <text evidence="2">The sequence shown here is derived from an EMBL/GenBank/DDBJ whole genome shotgun (WGS) entry which is preliminary data.</text>
</comment>
<protein>
    <submittedName>
        <fullName evidence="2">Uncharacterized protein</fullName>
    </submittedName>
</protein>
<feature type="compositionally biased region" description="Polar residues" evidence="1">
    <location>
        <begin position="15"/>
        <end position="26"/>
    </location>
</feature>
<evidence type="ECO:0000313" key="3">
    <source>
        <dbReference type="Proteomes" id="UP001066276"/>
    </source>
</evidence>
<evidence type="ECO:0000256" key="1">
    <source>
        <dbReference type="SAM" id="MobiDB-lite"/>
    </source>
</evidence>
<dbReference type="EMBL" id="JANPWB010000005">
    <property type="protein sequence ID" value="KAJ1188374.1"/>
    <property type="molecule type" value="Genomic_DNA"/>
</dbReference>
<name>A0AAV7UHA2_PLEWA</name>
<feature type="region of interest" description="Disordered" evidence="1">
    <location>
        <begin position="1"/>
        <end position="59"/>
    </location>
</feature>
<accession>A0AAV7UHA2</accession>
<evidence type="ECO:0000313" key="2">
    <source>
        <dbReference type="EMBL" id="KAJ1188374.1"/>
    </source>
</evidence>
<reference evidence="2" key="1">
    <citation type="journal article" date="2022" name="bioRxiv">
        <title>Sequencing and chromosome-scale assembly of the giantPleurodeles waltlgenome.</title>
        <authorList>
            <person name="Brown T."/>
            <person name="Elewa A."/>
            <person name="Iarovenko S."/>
            <person name="Subramanian E."/>
            <person name="Araus A.J."/>
            <person name="Petzold A."/>
            <person name="Susuki M."/>
            <person name="Suzuki K.-i.T."/>
            <person name="Hayashi T."/>
            <person name="Toyoda A."/>
            <person name="Oliveira C."/>
            <person name="Osipova E."/>
            <person name="Leigh N.D."/>
            <person name="Simon A."/>
            <person name="Yun M.H."/>
        </authorList>
    </citation>
    <scope>NUCLEOTIDE SEQUENCE</scope>
    <source>
        <strain evidence="2">20211129_DDA</strain>
        <tissue evidence="2">Liver</tissue>
    </source>
</reference>
<feature type="compositionally biased region" description="Low complexity" evidence="1">
    <location>
        <begin position="28"/>
        <end position="40"/>
    </location>
</feature>
<organism evidence="2 3">
    <name type="scientific">Pleurodeles waltl</name>
    <name type="common">Iberian ribbed newt</name>
    <dbReference type="NCBI Taxonomy" id="8319"/>
    <lineage>
        <taxon>Eukaryota</taxon>
        <taxon>Metazoa</taxon>
        <taxon>Chordata</taxon>
        <taxon>Craniata</taxon>
        <taxon>Vertebrata</taxon>
        <taxon>Euteleostomi</taxon>
        <taxon>Amphibia</taxon>
        <taxon>Batrachia</taxon>
        <taxon>Caudata</taxon>
        <taxon>Salamandroidea</taxon>
        <taxon>Salamandridae</taxon>
        <taxon>Pleurodelinae</taxon>
        <taxon>Pleurodeles</taxon>
    </lineage>
</organism>
<dbReference type="Proteomes" id="UP001066276">
    <property type="component" value="Chromosome 3_1"/>
</dbReference>
<proteinExistence type="predicted"/>
<keyword evidence="3" id="KW-1185">Reference proteome</keyword>
<dbReference type="AlphaFoldDB" id="A0AAV7UHA2"/>
<sequence length="108" mass="11661">MQVRCYSDPADFTQGHHNTAKSTQGTEALPPALQQLPLQPDRTNASPPPASQCGTHTSSPGTPYCTWGSVRSCDQRLWRQIIENDSINDAVIDPVRAIVFLSALGGLT</sequence>
<gene>
    <name evidence="2" type="ORF">NDU88_005135</name>
</gene>